<keyword evidence="2" id="KW-0805">Transcription regulation</keyword>
<evidence type="ECO:0000256" key="1">
    <source>
        <dbReference type="ARBA" id="ARBA00010641"/>
    </source>
</evidence>
<accession>A0ABS5IZ11</accession>
<dbReference type="InterPro" id="IPR013324">
    <property type="entry name" value="RNA_pol_sigma_r3/r4-like"/>
</dbReference>
<dbReference type="Pfam" id="PF04542">
    <property type="entry name" value="Sigma70_r2"/>
    <property type="match status" value="1"/>
</dbReference>
<dbReference type="InterPro" id="IPR039425">
    <property type="entry name" value="RNA_pol_sigma-70-like"/>
</dbReference>
<dbReference type="CDD" id="cd06171">
    <property type="entry name" value="Sigma70_r4"/>
    <property type="match status" value="1"/>
</dbReference>
<evidence type="ECO:0000259" key="6">
    <source>
        <dbReference type="Pfam" id="PF08281"/>
    </source>
</evidence>
<comment type="caution">
    <text evidence="7">The sequence shown here is derived from an EMBL/GenBank/DDBJ whole genome shotgun (WGS) entry which is preliminary data.</text>
</comment>
<sequence length="179" mass="20601">MRADGLYEQFRLVFEKYYNPLCKYAQNFVKEQSICEDIVQEVFIRIWETRKDLIHSGNIRFYLFIAVRNNCLTHLSREQKRAICSLADMDLEVEDAFADLGTPAGDTVNYLNLLGQGIERLPPKCKEVFLLSRMGELSNRQVADSLGISVKTVNNQLWKALKLLRAFATNVGGRVLFFL</sequence>
<evidence type="ECO:0000256" key="4">
    <source>
        <dbReference type="ARBA" id="ARBA00023163"/>
    </source>
</evidence>
<dbReference type="InterPro" id="IPR014284">
    <property type="entry name" value="RNA_pol_sigma-70_dom"/>
</dbReference>
<dbReference type="InterPro" id="IPR013325">
    <property type="entry name" value="RNA_pol_sigma_r2"/>
</dbReference>
<keyword evidence="3" id="KW-0731">Sigma factor</keyword>
<proteinExistence type="inferred from homology"/>
<keyword evidence="4" id="KW-0804">Transcription</keyword>
<dbReference type="PANTHER" id="PTHR43133:SF46">
    <property type="entry name" value="RNA POLYMERASE SIGMA-70 FACTOR ECF SUBFAMILY"/>
    <property type="match status" value="1"/>
</dbReference>
<protein>
    <submittedName>
        <fullName evidence="7">RNA polymerase sigma-70 factor</fullName>
    </submittedName>
</protein>
<dbReference type="Gene3D" id="1.10.1740.10">
    <property type="match status" value="1"/>
</dbReference>
<organism evidence="7 8">
    <name type="scientific">Chitinophaga hostae</name>
    <dbReference type="NCBI Taxonomy" id="2831022"/>
    <lineage>
        <taxon>Bacteria</taxon>
        <taxon>Pseudomonadati</taxon>
        <taxon>Bacteroidota</taxon>
        <taxon>Chitinophagia</taxon>
        <taxon>Chitinophagales</taxon>
        <taxon>Chitinophagaceae</taxon>
        <taxon>Chitinophaga</taxon>
    </lineage>
</organism>
<feature type="domain" description="RNA polymerase sigma factor 70 region 4 type 2" evidence="6">
    <location>
        <begin position="114"/>
        <end position="164"/>
    </location>
</feature>
<dbReference type="Proteomes" id="UP000676386">
    <property type="component" value="Unassembled WGS sequence"/>
</dbReference>
<dbReference type="SUPFAM" id="SSF88946">
    <property type="entry name" value="Sigma2 domain of RNA polymerase sigma factors"/>
    <property type="match status" value="1"/>
</dbReference>
<feature type="domain" description="RNA polymerase sigma-70 region 2" evidence="5">
    <location>
        <begin position="14"/>
        <end position="80"/>
    </location>
</feature>
<dbReference type="NCBIfam" id="TIGR02985">
    <property type="entry name" value="Sig70_bacteroi1"/>
    <property type="match status" value="1"/>
</dbReference>
<dbReference type="InterPro" id="IPR007627">
    <property type="entry name" value="RNA_pol_sigma70_r2"/>
</dbReference>
<dbReference type="PANTHER" id="PTHR43133">
    <property type="entry name" value="RNA POLYMERASE ECF-TYPE SIGMA FACTO"/>
    <property type="match status" value="1"/>
</dbReference>
<evidence type="ECO:0000256" key="3">
    <source>
        <dbReference type="ARBA" id="ARBA00023082"/>
    </source>
</evidence>
<dbReference type="Pfam" id="PF08281">
    <property type="entry name" value="Sigma70_r4_2"/>
    <property type="match status" value="1"/>
</dbReference>
<name>A0ABS5IZ11_9BACT</name>
<comment type="similarity">
    <text evidence="1">Belongs to the sigma-70 factor family. ECF subfamily.</text>
</comment>
<gene>
    <name evidence="7" type="ORF">KE626_12875</name>
</gene>
<evidence type="ECO:0000259" key="5">
    <source>
        <dbReference type="Pfam" id="PF04542"/>
    </source>
</evidence>
<dbReference type="InterPro" id="IPR036388">
    <property type="entry name" value="WH-like_DNA-bd_sf"/>
</dbReference>
<dbReference type="RefSeq" id="WP_211973309.1">
    <property type="nucleotide sequence ID" value="NZ_CBFHAM010000110.1"/>
</dbReference>
<evidence type="ECO:0000313" key="7">
    <source>
        <dbReference type="EMBL" id="MBS0028204.1"/>
    </source>
</evidence>
<dbReference type="NCBIfam" id="TIGR02937">
    <property type="entry name" value="sigma70-ECF"/>
    <property type="match status" value="1"/>
</dbReference>
<reference evidence="7 8" key="1">
    <citation type="submission" date="2021-04" db="EMBL/GenBank/DDBJ databases">
        <title>Chitinophaga sp. nov., isolated from the rhizosphere soil.</title>
        <authorList>
            <person name="He S."/>
        </authorList>
    </citation>
    <scope>NUCLEOTIDE SEQUENCE [LARGE SCALE GENOMIC DNA]</scope>
    <source>
        <strain evidence="7 8">2R12</strain>
    </source>
</reference>
<dbReference type="SUPFAM" id="SSF88659">
    <property type="entry name" value="Sigma3 and sigma4 domains of RNA polymerase sigma factors"/>
    <property type="match status" value="1"/>
</dbReference>
<evidence type="ECO:0000313" key="8">
    <source>
        <dbReference type="Proteomes" id="UP000676386"/>
    </source>
</evidence>
<dbReference type="EMBL" id="JAGTXB010000005">
    <property type="protein sequence ID" value="MBS0028204.1"/>
    <property type="molecule type" value="Genomic_DNA"/>
</dbReference>
<keyword evidence="8" id="KW-1185">Reference proteome</keyword>
<dbReference type="InterPro" id="IPR013249">
    <property type="entry name" value="RNA_pol_sigma70_r4_t2"/>
</dbReference>
<evidence type="ECO:0000256" key="2">
    <source>
        <dbReference type="ARBA" id="ARBA00023015"/>
    </source>
</evidence>
<dbReference type="InterPro" id="IPR014327">
    <property type="entry name" value="RNA_pol_sigma70_bacteroid"/>
</dbReference>
<dbReference type="Gene3D" id="1.10.10.10">
    <property type="entry name" value="Winged helix-like DNA-binding domain superfamily/Winged helix DNA-binding domain"/>
    <property type="match status" value="1"/>
</dbReference>